<proteinExistence type="predicted"/>
<evidence type="ECO:0000256" key="1">
    <source>
        <dbReference type="SAM" id="Phobius"/>
    </source>
</evidence>
<name>A0A0F9R8C1_9ZZZZ</name>
<organism evidence="2">
    <name type="scientific">marine sediment metagenome</name>
    <dbReference type="NCBI Taxonomy" id="412755"/>
    <lineage>
        <taxon>unclassified sequences</taxon>
        <taxon>metagenomes</taxon>
        <taxon>ecological metagenomes</taxon>
    </lineage>
</organism>
<accession>A0A0F9R8C1</accession>
<feature type="transmembrane region" description="Helical" evidence="1">
    <location>
        <begin position="28"/>
        <end position="48"/>
    </location>
</feature>
<dbReference type="AlphaFoldDB" id="A0A0F9R8C1"/>
<keyword evidence="1" id="KW-0812">Transmembrane</keyword>
<evidence type="ECO:0000313" key="2">
    <source>
        <dbReference type="EMBL" id="KKN13688.1"/>
    </source>
</evidence>
<comment type="caution">
    <text evidence="2">The sequence shown here is derived from an EMBL/GenBank/DDBJ whole genome shotgun (WGS) entry which is preliminary data.</text>
</comment>
<gene>
    <name evidence="2" type="ORF">LCGC14_1003900</name>
</gene>
<reference evidence="2" key="1">
    <citation type="journal article" date="2015" name="Nature">
        <title>Complex archaea that bridge the gap between prokaryotes and eukaryotes.</title>
        <authorList>
            <person name="Spang A."/>
            <person name="Saw J.H."/>
            <person name="Jorgensen S.L."/>
            <person name="Zaremba-Niedzwiedzka K."/>
            <person name="Martijn J."/>
            <person name="Lind A.E."/>
            <person name="van Eijk R."/>
            <person name="Schleper C."/>
            <person name="Guy L."/>
            <person name="Ettema T.J."/>
        </authorList>
    </citation>
    <scope>NUCLEOTIDE SEQUENCE</scope>
</reference>
<dbReference type="EMBL" id="LAZR01003896">
    <property type="protein sequence ID" value="KKN13688.1"/>
    <property type="molecule type" value="Genomic_DNA"/>
</dbReference>
<keyword evidence="1" id="KW-0472">Membrane</keyword>
<feature type="transmembrane region" description="Helical" evidence="1">
    <location>
        <begin position="54"/>
        <end position="75"/>
    </location>
</feature>
<protein>
    <submittedName>
        <fullName evidence="2">Uncharacterized protein</fullName>
    </submittedName>
</protein>
<keyword evidence="1" id="KW-1133">Transmembrane helix</keyword>
<sequence>MVIKTKKDIKLRTMKDIKLDRYKSDRRFLISDAILTLGMIGVTAAFHFMGFDVFILSLYWAGIYFMNSCFFRVVLLPLRGEMGVLEGKIKCYQLLSKRKSVKKKNK</sequence>